<name>A0A7V4TE91_9BACT</name>
<comment type="caution">
    <text evidence="2">The sequence shown here is derived from an EMBL/GenBank/DDBJ whole genome shotgun (WGS) entry which is preliminary data.</text>
</comment>
<evidence type="ECO:0000313" key="2">
    <source>
        <dbReference type="EMBL" id="HGY38235.1"/>
    </source>
</evidence>
<protein>
    <submittedName>
        <fullName evidence="2">Uncharacterized protein</fullName>
    </submittedName>
</protein>
<evidence type="ECO:0000256" key="1">
    <source>
        <dbReference type="SAM" id="MobiDB-lite"/>
    </source>
</evidence>
<feature type="region of interest" description="Disordered" evidence="1">
    <location>
        <begin position="1"/>
        <end position="21"/>
    </location>
</feature>
<accession>A0A7V4TE91</accession>
<gene>
    <name evidence="2" type="ORF">ENW11_00265</name>
</gene>
<dbReference type="AlphaFoldDB" id="A0A7V4TE91"/>
<dbReference type="EMBL" id="DTIY01000004">
    <property type="protein sequence ID" value="HGY38235.1"/>
    <property type="molecule type" value="Genomic_DNA"/>
</dbReference>
<organism evidence="2">
    <name type="scientific">Candidatus Caldatribacterium saccharofermentans</name>
    <dbReference type="NCBI Taxonomy" id="1454753"/>
    <lineage>
        <taxon>Bacteria</taxon>
        <taxon>Pseudomonadati</taxon>
        <taxon>Atribacterota</taxon>
        <taxon>Atribacteria</taxon>
        <taxon>Atribacterales</taxon>
        <taxon>Candidatus Caldatribacteriaceae</taxon>
        <taxon>Candidatus Caldatribacterium</taxon>
    </lineage>
</organism>
<feature type="compositionally biased region" description="Basic and acidic residues" evidence="1">
    <location>
        <begin position="1"/>
        <end position="12"/>
    </location>
</feature>
<sequence length="76" mass="8668">MRELKRRIEQPEKALNPEPSFRPGVVFPESLDGGYRAKDAREERVFATLEEAKGFLRARGCRPIIVVELVSAKREA</sequence>
<proteinExistence type="predicted"/>
<reference evidence="2" key="1">
    <citation type="journal article" date="2020" name="mSystems">
        <title>Genome- and Community-Level Interaction Insights into Carbon Utilization and Element Cycling Functions of Hydrothermarchaeota in Hydrothermal Sediment.</title>
        <authorList>
            <person name="Zhou Z."/>
            <person name="Liu Y."/>
            <person name="Xu W."/>
            <person name="Pan J."/>
            <person name="Luo Z.H."/>
            <person name="Li M."/>
        </authorList>
    </citation>
    <scope>NUCLEOTIDE SEQUENCE [LARGE SCALE GENOMIC DNA]</scope>
    <source>
        <strain evidence="2">SpSt-82</strain>
    </source>
</reference>